<feature type="compositionally biased region" description="Polar residues" evidence="2">
    <location>
        <begin position="625"/>
        <end position="646"/>
    </location>
</feature>
<feature type="compositionally biased region" description="Polar residues" evidence="2">
    <location>
        <begin position="66"/>
        <end position="76"/>
    </location>
</feature>
<feature type="compositionally biased region" description="Polar residues" evidence="2">
    <location>
        <begin position="230"/>
        <end position="248"/>
    </location>
</feature>
<evidence type="ECO:0000313" key="3">
    <source>
        <dbReference type="EMBL" id="CAI5757859.1"/>
    </source>
</evidence>
<reference evidence="3" key="1">
    <citation type="submission" date="2022-12" db="EMBL/GenBank/DDBJ databases">
        <authorList>
            <person name="Brejova B."/>
        </authorList>
    </citation>
    <scope>NUCLEOTIDE SEQUENCE</scope>
</reference>
<organism evidence="3 4">
    <name type="scientific">Candida verbasci</name>
    <dbReference type="NCBI Taxonomy" id="1227364"/>
    <lineage>
        <taxon>Eukaryota</taxon>
        <taxon>Fungi</taxon>
        <taxon>Dikarya</taxon>
        <taxon>Ascomycota</taxon>
        <taxon>Saccharomycotina</taxon>
        <taxon>Pichiomycetes</taxon>
        <taxon>Debaryomycetaceae</taxon>
        <taxon>Candida/Lodderomyces clade</taxon>
        <taxon>Candida</taxon>
    </lineage>
</organism>
<dbReference type="Proteomes" id="UP001152885">
    <property type="component" value="Unassembled WGS sequence"/>
</dbReference>
<feature type="compositionally biased region" description="Low complexity" evidence="2">
    <location>
        <begin position="115"/>
        <end position="129"/>
    </location>
</feature>
<dbReference type="AlphaFoldDB" id="A0A9W4TVE1"/>
<proteinExistence type="predicted"/>
<feature type="region of interest" description="Disordered" evidence="2">
    <location>
        <begin position="230"/>
        <end position="253"/>
    </location>
</feature>
<feature type="compositionally biased region" description="Low complexity" evidence="2">
    <location>
        <begin position="679"/>
        <end position="689"/>
    </location>
</feature>
<feature type="compositionally biased region" description="Low complexity" evidence="2">
    <location>
        <begin position="647"/>
        <end position="671"/>
    </location>
</feature>
<feature type="compositionally biased region" description="Low complexity" evidence="2">
    <location>
        <begin position="350"/>
        <end position="362"/>
    </location>
</feature>
<dbReference type="OrthoDB" id="3993678at2759"/>
<gene>
    <name evidence="3" type="ORF">CANVERA_P2371</name>
</gene>
<sequence length="907" mass="103211">MDKARLRQNILNGEQDIDALSDGLHSQMISQPLQQQNKQKFQPAYLQQQQQFYNNQQPHAQAQAQSHTFSLNSASTMGNGNGNGNYNYEFSNGGTPYTSNASISPPQFQQQVPMQAASSRKSSLTSQSQSNINKFFRRTKNQPLFDDETGADIQDLTSGNVSFDDITHIRNRGPYGISKSLDTTPIIPTLSSNNPNPAKASNNIQYRKQMNQQKKMAMLNGARANSFANGINPMNQGQPQAQNPQTPQDPRFLTMNYPRTMSLQSNGGSARNMSMQNRQNPMYINHQQQMGNNPRAMSLRTGGPIPMQNYPQQQYHPQQMNGGPRSMSLMNNNNGYLPQQQQQFQNYPNQYQQQPYNPNEQYPRTKSLGGYNTFNQQQQQQQQPLRSQNIIRGDPQVYIQQLSQQQNQALQPQVPHPVYDQSFNSSDSLKDVPEEKEDEISNKRDNEDDENDVIYKFDNEDAATASNLSRKSTIKKNNSMKVRKLNLFSNNNASNDSNNTSTSSTSARRKPPPISPIEQTHKEKEMPEQEPDLNEVESNSTSSSQSFNTVDSSRRITTSNRTLDSDFPFPTADIKAVNENDNYEKPTIQQQRQVSTSPSLAESQSSYKLRENTAFNNFKSNYQEMTPSVNESSSSSNYDTSTIASKQQQQPQQQQPITKRSTSISSQLSSKLSRKSSDKPSFFKRLSFSSKKKEEQQQLQEDQSSYVSSSSNEDVKSLQAELSLISKEFASSIRREISLEQMLKNKSIQKLHLDELVKITNQSQIISDLENKLTHQRTINMNRDASKTQIYEELLEKNDRLTEMQERVNELTIEKQKNVDLLNKFESLELGKENNDVEIYVNEIKYLKNQKNELIETVNKLKMELDVSNKKNEKLMEKKLGGNGNNNNKVSGFTIVSPNRKSFLVNE</sequence>
<feature type="region of interest" description="Disordered" evidence="2">
    <location>
        <begin position="625"/>
        <end position="711"/>
    </location>
</feature>
<feature type="compositionally biased region" description="Low complexity" evidence="2">
    <location>
        <begin position="489"/>
        <end position="506"/>
    </location>
</feature>
<evidence type="ECO:0000256" key="2">
    <source>
        <dbReference type="SAM" id="MobiDB-lite"/>
    </source>
</evidence>
<keyword evidence="1" id="KW-0175">Coiled coil</keyword>
<feature type="compositionally biased region" description="Low complexity" evidence="2">
    <location>
        <begin position="697"/>
        <end position="711"/>
    </location>
</feature>
<feature type="compositionally biased region" description="Basic and acidic residues" evidence="2">
    <location>
        <begin position="428"/>
        <end position="446"/>
    </location>
</feature>
<feature type="region of interest" description="Disordered" evidence="2">
    <location>
        <begin position="488"/>
        <end position="607"/>
    </location>
</feature>
<feature type="compositionally biased region" description="Polar residues" evidence="2">
    <location>
        <begin position="97"/>
        <end position="113"/>
    </location>
</feature>
<feature type="region of interest" description="Disordered" evidence="2">
    <location>
        <begin position="97"/>
        <end position="129"/>
    </location>
</feature>
<feature type="compositionally biased region" description="Low complexity" evidence="2">
    <location>
        <begin position="402"/>
        <end position="413"/>
    </location>
</feature>
<protein>
    <submittedName>
        <fullName evidence="3">Uncharacterized protein</fullName>
    </submittedName>
</protein>
<feature type="region of interest" description="Disordered" evidence="2">
    <location>
        <begin position="402"/>
        <end position="451"/>
    </location>
</feature>
<feature type="compositionally biased region" description="Low complexity" evidence="2">
    <location>
        <begin position="536"/>
        <end position="551"/>
    </location>
</feature>
<dbReference type="EMBL" id="CANTUO010000002">
    <property type="protein sequence ID" value="CAI5757859.1"/>
    <property type="molecule type" value="Genomic_DNA"/>
</dbReference>
<feature type="region of interest" description="Disordered" evidence="2">
    <location>
        <begin position="55"/>
        <end position="76"/>
    </location>
</feature>
<evidence type="ECO:0000256" key="1">
    <source>
        <dbReference type="SAM" id="Coils"/>
    </source>
</evidence>
<feature type="compositionally biased region" description="Polar residues" evidence="2">
    <location>
        <begin position="587"/>
        <end position="607"/>
    </location>
</feature>
<feature type="coiled-coil region" evidence="1">
    <location>
        <begin position="791"/>
        <end position="878"/>
    </location>
</feature>
<comment type="caution">
    <text evidence="3">The sequence shown here is derived from an EMBL/GenBank/DDBJ whole genome shotgun (WGS) entry which is preliminary data.</text>
</comment>
<name>A0A9W4TVE1_9ASCO</name>
<feature type="compositionally biased region" description="Low complexity" evidence="2">
    <location>
        <begin position="55"/>
        <end position="65"/>
    </location>
</feature>
<feature type="compositionally biased region" description="Low complexity" evidence="2">
    <location>
        <begin position="307"/>
        <end position="323"/>
    </location>
</feature>
<feature type="region of interest" description="Disordered" evidence="2">
    <location>
        <begin position="350"/>
        <end position="386"/>
    </location>
</feature>
<keyword evidence="4" id="KW-1185">Reference proteome</keyword>
<evidence type="ECO:0000313" key="4">
    <source>
        <dbReference type="Proteomes" id="UP001152885"/>
    </source>
</evidence>
<feature type="region of interest" description="Disordered" evidence="2">
    <location>
        <begin position="293"/>
        <end position="336"/>
    </location>
</feature>
<accession>A0A9W4TVE1</accession>